<organism evidence="2 3">
    <name type="scientific">Sporolactobacillus spathodeae</name>
    <dbReference type="NCBI Taxonomy" id="1465502"/>
    <lineage>
        <taxon>Bacteria</taxon>
        <taxon>Bacillati</taxon>
        <taxon>Bacillota</taxon>
        <taxon>Bacilli</taxon>
        <taxon>Bacillales</taxon>
        <taxon>Sporolactobacillaceae</taxon>
        <taxon>Sporolactobacillus</taxon>
    </lineage>
</organism>
<evidence type="ECO:0000313" key="2">
    <source>
        <dbReference type="EMBL" id="MBM7656742.1"/>
    </source>
</evidence>
<reference evidence="2 3" key="1">
    <citation type="submission" date="2021-01" db="EMBL/GenBank/DDBJ databases">
        <title>Genomic Encyclopedia of Type Strains, Phase IV (KMG-IV): sequencing the most valuable type-strain genomes for metagenomic binning, comparative biology and taxonomic classification.</title>
        <authorList>
            <person name="Goeker M."/>
        </authorList>
    </citation>
    <scope>NUCLEOTIDE SEQUENCE [LARGE SCALE GENOMIC DNA]</scope>
    <source>
        <strain evidence="2 3">DSM 100968</strain>
    </source>
</reference>
<dbReference type="EMBL" id="JAFBEV010000001">
    <property type="protein sequence ID" value="MBM7656742.1"/>
    <property type="molecule type" value="Genomic_DNA"/>
</dbReference>
<dbReference type="RefSeq" id="WP_205005093.1">
    <property type="nucleotide sequence ID" value="NZ_CBCRXA010000001.1"/>
</dbReference>
<evidence type="ECO:0000313" key="3">
    <source>
        <dbReference type="Proteomes" id="UP000823201"/>
    </source>
</evidence>
<dbReference type="PANTHER" id="PTHR30383">
    <property type="entry name" value="THIOESTERASE 1/PROTEASE 1/LYSOPHOSPHOLIPASE L1"/>
    <property type="match status" value="1"/>
</dbReference>
<protein>
    <submittedName>
        <fullName evidence="2">Lysophospholipase L1-like esterase</fullName>
    </submittedName>
</protein>
<dbReference type="InterPro" id="IPR051532">
    <property type="entry name" value="Ester_Hydrolysis_Enzymes"/>
</dbReference>
<evidence type="ECO:0000259" key="1">
    <source>
        <dbReference type="Pfam" id="PF13472"/>
    </source>
</evidence>
<dbReference type="SUPFAM" id="SSF52266">
    <property type="entry name" value="SGNH hydrolase"/>
    <property type="match status" value="1"/>
</dbReference>
<name>A0ABS2Q6Y0_9BACL</name>
<dbReference type="InterPro" id="IPR013830">
    <property type="entry name" value="SGNH_hydro"/>
</dbReference>
<gene>
    <name evidence="2" type="ORF">JOC27_000178</name>
</gene>
<keyword evidence="3" id="KW-1185">Reference proteome</keyword>
<dbReference type="InterPro" id="IPR036514">
    <property type="entry name" value="SGNH_hydro_sf"/>
</dbReference>
<proteinExistence type="predicted"/>
<feature type="domain" description="SGNH hydrolase-type esterase" evidence="1">
    <location>
        <begin position="78"/>
        <end position="236"/>
    </location>
</feature>
<sequence>MPHKLHQFMIMNRIFMSVIIVLILLCAWQFYAKNQETLRLRTLGNPNQVLTVDDKVYKTRSSIFRSLEKPDAQHKIVFLGDSITQNCNWNELFSNDNILNRGISGDTTAGILKRINDIVYLKPTKLFLMAGINDFSLGRTAQQVTRNDVHIIDTIRHELPATKIYVQSTLPINNALNKYATTPAQIEALNANLQKICREKRIVFINLYPFFSDSTQHLKIKYTFDGTHLNGKGYQLWKNKIKKYVD</sequence>
<dbReference type="Proteomes" id="UP000823201">
    <property type="component" value="Unassembled WGS sequence"/>
</dbReference>
<dbReference type="Gene3D" id="3.40.50.1110">
    <property type="entry name" value="SGNH hydrolase"/>
    <property type="match status" value="1"/>
</dbReference>
<dbReference type="Pfam" id="PF13472">
    <property type="entry name" value="Lipase_GDSL_2"/>
    <property type="match status" value="1"/>
</dbReference>
<accession>A0ABS2Q6Y0</accession>
<comment type="caution">
    <text evidence="2">The sequence shown here is derived from an EMBL/GenBank/DDBJ whole genome shotgun (WGS) entry which is preliminary data.</text>
</comment>